<evidence type="ECO:0000313" key="1">
    <source>
        <dbReference type="EMBL" id="CAE7378789.1"/>
    </source>
</evidence>
<protein>
    <submittedName>
        <fullName evidence="1">Uncharacterized protein</fullName>
    </submittedName>
</protein>
<comment type="caution">
    <text evidence="1">The sequence shown here is derived from an EMBL/GenBank/DDBJ whole genome shotgun (WGS) entry which is preliminary data.</text>
</comment>
<reference evidence="1" key="1">
    <citation type="submission" date="2021-02" db="EMBL/GenBank/DDBJ databases">
        <authorList>
            <person name="Dougan E. K."/>
            <person name="Rhodes N."/>
            <person name="Thang M."/>
            <person name="Chan C."/>
        </authorList>
    </citation>
    <scope>NUCLEOTIDE SEQUENCE</scope>
</reference>
<gene>
    <name evidence="1" type="ORF">SNAT2548_LOCUS20682</name>
</gene>
<sequence>MEMDQTLGCLQKVHFSDLPTQGVESKEFEWEEELAHALISARELCIANRGRAPWGCKWFEEWRRNLDLAVMHKQRLHVFYFENNVAFSVCFAHVGQGKVLWDQLCSDNARSQARRMSGLGASQTAEVAYLDKLGLKYCEHDIKDFEAFVTGFGLTSKRIAFPGKINMSASSCIVSFPGKYAQEWDRAVSVATDRVCSLACVFLTDKASGLGKHAFTNPDAPNQCWCHMLYGHLPADTYLNVVDNTTRQLSDEELAFKSEDAEAMGQQLLIRRDQRESVWQLEHQQALLEAHECCKQNSGRAPWGCQWFEDWRRNVQNAAKQNQTLHVFFFEDMVGKGKMKWDQLRNDDARAAARKSSGLGVSQTAEVAYLDMLGLTYHEHDIREFEAFVNPGCRNLCRRLCPRF</sequence>
<evidence type="ECO:0000313" key="2">
    <source>
        <dbReference type="Proteomes" id="UP000604046"/>
    </source>
</evidence>
<dbReference type="Proteomes" id="UP000604046">
    <property type="component" value="Unassembled WGS sequence"/>
</dbReference>
<proteinExistence type="predicted"/>
<keyword evidence="2" id="KW-1185">Reference proteome</keyword>
<accession>A0A812QCC4</accession>
<dbReference type="AlphaFoldDB" id="A0A812QCC4"/>
<dbReference type="EMBL" id="CAJNDS010002218">
    <property type="protein sequence ID" value="CAE7378789.1"/>
    <property type="molecule type" value="Genomic_DNA"/>
</dbReference>
<organism evidence="1 2">
    <name type="scientific">Symbiodinium natans</name>
    <dbReference type="NCBI Taxonomy" id="878477"/>
    <lineage>
        <taxon>Eukaryota</taxon>
        <taxon>Sar</taxon>
        <taxon>Alveolata</taxon>
        <taxon>Dinophyceae</taxon>
        <taxon>Suessiales</taxon>
        <taxon>Symbiodiniaceae</taxon>
        <taxon>Symbiodinium</taxon>
    </lineage>
</organism>
<name>A0A812QCC4_9DINO</name>